<keyword evidence="2" id="KW-0507">mRNA processing</keyword>
<dbReference type="InterPro" id="IPR004871">
    <property type="entry name" value="RSE1/DDB1/CPSF1_C"/>
</dbReference>
<name>A0A6A6ERS6_9PEZI</name>
<protein>
    <recommendedName>
        <fullName evidence="13">Pre-mRNA-splicing factor rse1</fullName>
    </recommendedName>
</protein>
<evidence type="ECO:0000256" key="7">
    <source>
        <dbReference type="SAM" id="MobiDB-lite"/>
    </source>
</evidence>
<feature type="domain" description="RSE1/DDB1/CPSF1 first beta-propeller" evidence="9">
    <location>
        <begin position="15"/>
        <end position="424"/>
    </location>
</feature>
<dbReference type="GO" id="GO:0005681">
    <property type="term" value="C:spliceosomal complex"/>
    <property type="evidence" value="ECO:0007669"/>
    <property type="project" value="UniProtKB-KW"/>
</dbReference>
<evidence type="ECO:0000256" key="4">
    <source>
        <dbReference type="ARBA" id="ARBA00023187"/>
    </source>
</evidence>
<dbReference type="GO" id="GO:0008380">
    <property type="term" value="P:RNA splicing"/>
    <property type="evidence" value="ECO:0007669"/>
    <property type="project" value="UniProtKB-KW"/>
</dbReference>
<feature type="compositionally biased region" description="Basic and acidic residues" evidence="7">
    <location>
        <begin position="847"/>
        <end position="858"/>
    </location>
</feature>
<evidence type="ECO:0000256" key="5">
    <source>
        <dbReference type="ARBA" id="ARBA00023242"/>
    </source>
</evidence>
<sequence>MAMYAVTVQPPSDTQQAIVGDFAGNGRQQILTANGSRLAILEVSRIHKGFKQTHVHDVFGIIRQIASFRLAGATKDLIIVSSDSGRIITLEYIPDGEEDLLNGEKKHVVKHFKTIHFETFGKSGVRRVIPGQYLAADPKGRAAMVASVEKNKIVYILNRNAQRDLTISSPLEAHKPQTLVYSVCALDVGYDNPLFAVLEVDFSDADSDPTGRAVEQIEKELVYYELDLGLNHVVRKWSEKVDRTSNILFRVPGGTNGPSGVLCCGEESISYRRIYNHPKDVLRLPIPRRSTAIEDPNRKRCIVSGTMYTLKAGGFFYILQTEDGDVFKITFPAEEDKKTKGVSQIKIQYFDTIPLATSICILRSGFLYCACESGDRLLYELEQLGDDNETAFYSDQYPADPHESYTPAFFHPRPLKNLTAVERIASMNPIMDMQVANLTQEDAPQVYSICGSGAQSTFRTAKHALEVLDLVESQLPQRAVSVWTTKKTVDDNHDSYIVLSLLTHTLVLQIGEDVEEARDSGFLNETVTLGVQQFGEDCLLQIYPKGIRHISPGIDESSHGAVTDWPTPPHRTIVACATNNRQVAIALSSGEIYYFECDSDGALAKADAEVSLNSTVTCLAIADVPHGHRRSGFLAVACDDQTVRIFTLFPDDDGEILKQQSMQALSATPSALCISHMKDRSERGESLYLHVGLSSGVYIRTIMDEDTGSLSETRRRFLGTVPIKFARVVVGDDPAILVLTSRPWLGYTDPYNSTLALTPLNYIPFESAGSFESEQFKGIICVRGEDLRIFTLDNLATNLYQESIQLQHTPRKFAGHPEQPLYYIIESDNNTVSSHDRELLKAEARKVKDEDGDMKPEINGDMTNGNHENEDLSPQQFGYPRARGRWASCIQVVDPVNRKEVIHTTELEENQCAVSLALVSFESRDSETFLAVGVAKDLTFTPYEYANGGILLYRLLNNGQGLEFYHKTDLPAPPLALLGFRGKLAVGVGKDLALYDCGQKSLLRKAQTSGCTATRITGLKTQGSRLIVSDQAQSVTYVVHKDAVHPNRLIPFVDDSVSRWTTCAEMVDYETVAAGDKFGNIWMVRCPAKVSEAADESLDGQHLVQDKPYLGGAPNRLDLIMHYFTNDIPMAVQKTPLIPGGDKVLFWAGLQGTLGAMIPLESRKDFKLFQQLELILRSEDKPLAGRDHLAFRSYYSPVKNVIDGDLVERFLVLNKAKRESVANQLDGSWSVSDVESKIWNMRGLWAF</sequence>
<evidence type="ECO:0000259" key="9">
    <source>
        <dbReference type="Pfam" id="PF10433"/>
    </source>
</evidence>
<keyword evidence="5" id="KW-0539">Nucleus</keyword>
<dbReference type="FunFam" id="2.130.10.10:FF:001143">
    <property type="entry name" value="Pre-mRNA-splicing factor rse-1, putative"/>
    <property type="match status" value="1"/>
</dbReference>
<dbReference type="GO" id="GO:0003676">
    <property type="term" value="F:nucleic acid binding"/>
    <property type="evidence" value="ECO:0007669"/>
    <property type="project" value="InterPro"/>
</dbReference>
<keyword evidence="12" id="KW-1185">Reference proteome</keyword>
<evidence type="ECO:0000313" key="11">
    <source>
        <dbReference type="EMBL" id="KAF2194857.1"/>
    </source>
</evidence>
<dbReference type="GO" id="GO:0006397">
    <property type="term" value="P:mRNA processing"/>
    <property type="evidence" value="ECO:0007669"/>
    <property type="project" value="UniProtKB-KW"/>
</dbReference>
<feature type="domain" description="RSE1/DDB1/CPSF1 second beta-propeller" evidence="10">
    <location>
        <begin position="470"/>
        <end position="792"/>
    </location>
</feature>
<dbReference type="PANTHER" id="PTHR10644">
    <property type="entry name" value="DNA REPAIR/RNA PROCESSING CPSF FAMILY"/>
    <property type="match status" value="1"/>
</dbReference>
<feature type="compositionally biased region" description="Polar residues" evidence="7">
    <location>
        <begin position="861"/>
        <end position="871"/>
    </location>
</feature>
<dbReference type="InterPro" id="IPR050358">
    <property type="entry name" value="RSE1/DDB1/CFT1"/>
</dbReference>
<dbReference type="Pfam" id="PF10433">
    <property type="entry name" value="Beta-prop_RSE1_1st"/>
    <property type="match status" value="1"/>
</dbReference>
<dbReference type="SUPFAM" id="SSF50978">
    <property type="entry name" value="WD40 repeat-like"/>
    <property type="match status" value="1"/>
</dbReference>
<dbReference type="Proteomes" id="UP000800200">
    <property type="component" value="Unassembled WGS sequence"/>
</dbReference>
<feature type="domain" description="RSE1/DDB1/CPSF1 C-terminal" evidence="8">
    <location>
        <begin position="887"/>
        <end position="1211"/>
    </location>
</feature>
<evidence type="ECO:0000256" key="2">
    <source>
        <dbReference type="ARBA" id="ARBA00022664"/>
    </source>
</evidence>
<dbReference type="AlphaFoldDB" id="A0A6A6ERS6"/>
<keyword evidence="3" id="KW-0747">Spliceosome</keyword>
<evidence type="ECO:0000259" key="8">
    <source>
        <dbReference type="Pfam" id="PF03178"/>
    </source>
</evidence>
<dbReference type="Pfam" id="PF03178">
    <property type="entry name" value="CPSF_A"/>
    <property type="match status" value="1"/>
</dbReference>
<dbReference type="InterPro" id="IPR058543">
    <property type="entry name" value="Beta-prop_RSE1/DDB1/CPSF1_2nd"/>
</dbReference>
<dbReference type="OrthoDB" id="436637at2759"/>
<keyword evidence="4" id="KW-0508">mRNA splicing</keyword>
<comment type="similarity">
    <text evidence="6">Belongs to the RSE1 family.</text>
</comment>
<comment type="subcellular location">
    <subcellularLocation>
        <location evidence="1">Nucleus</location>
    </subcellularLocation>
</comment>
<feature type="region of interest" description="Disordered" evidence="7">
    <location>
        <begin position="847"/>
        <end position="871"/>
    </location>
</feature>
<dbReference type="InterPro" id="IPR018846">
    <property type="entry name" value="Beta-prop_RSE1/DDB1/CPSF1_1st"/>
</dbReference>
<organism evidence="11 12">
    <name type="scientific">Zopfia rhizophila CBS 207.26</name>
    <dbReference type="NCBI Taxonomy" id="1314779"/>
    <lineage>
        <taxon>Eukaryota</taxon>
        <taxon>Fungi</taxon>
        <taxon>Dikarya</taxon>
        <taxon>Ascomycota</taxon>
        <taxon>Pezizomycotina</taxon>
        <taxon>Dothideomycetes</taxon>
        <taxon>Dothideomycetes incertae sedis</taxon>
        <taxon>Zopfiaceae</taxon>
        <taxon>Zopfia</taxon>
    </lineage>
</organism>
<evidence type="ECO:0000313" key="12">
    <source>
        <dbReference type="Proteomes" id="UP000800200"/>
    </source>
</evidence>
<evidence type="ECO:0000256" key="3">
    <source>
        <dbReference type="ARBA" id="ARBA00022728"/>
    </source>
</evidence>
<dbReference type="FunFam" id="2.130.10.10:FF:000031">
    <property type="entry name" value="Splicing factor 3b subunit 3"/>
    <property type="match status" value="1"/>
</dbReference>
<dbReference type="EMBL" id="ML994611">
    <property type="protein sequence ID" value="KAF2194857.1"/>
    <property type="molecule type" value="Genomic_DNA"/>
</dbReference>
<dbReference type="Gene3D" id="2.130.10.10">
    <property type="entry name" value="YVTN repeat-like/Quinoprotein amine dehydrogenase"/>
    <property type="match status" value="3"/>
</dbReference>
<dbReference type="InterPro" id="IPR036322">
    <property type="entry name" value="WD40_repeat_dom_sf"/>
</dbReference>
<dbReference type="InterPro" id="IPR015943">
    <property type="entry name" value="WD40/YVTN_repeat-like_dom_sf"/>
</dbReference>
<evidence type="ECO:0000259" key="10">
    <source>
        <dbReference type="Pfam" id="PF23726"/>
    </source>
</evidence>
<dbReference type="Gene3D" id="1.10.150.910">
    <property type="match status" value="1"/>
</dbReference>
<accession>A0A6A6ERS6</accession>
<evidence type="ECO:0000256" key="1">
    <source>
        <dbReference type="ARBA" id="ARBA00004123"/>
    </source>
</evidence>
<proteinExistence type="inferred from homology"/>
<gene>
    <name evidence="11" type="ORF">K469DRAFT_546523</name>
</gene>
<dbReference type="Pfam" id="PF23726">
    <property type="entry name" value="Beta-prop_RSE1_2nd"/>
    <property type="match status" value="1"/>
</dbReference>
<evidence type="ECO:0000256" key="6">
    <source>
        <dbReference type="ARBA" id="ARBA00038266"/>
    </source>
</evidence>
<evidence type="ECO:0008006" key="13">
    <source>
        <dbReference type="Google" id="ProtNLM"/>
    </source>
</evidence>
<reference evidence="11" key="1">
    <citation type="journal article" date="2020" name="Stud. Mycol.">
        <title>101 Dothideomycetes genomes: a test case for predicting lifestyles and emergence of pathogens.</title>
        <authorList>
            <person name="Haridas S."/>
            <person name="Albert R."/>
            <person name="Binder M."/>
            <person name="Bloem J."/>
            <person name="Labutti K."/>
            <person name="Salamov A."/>
            <person name="Andreopoulos B."/>
            <person name="Baker S."/>
            <person name="Barry K."/>
            <person name="Bills G."/>
            <person name="Bluhm B."/>
            <person name="Cannon C."/>
            <person name="Castanera R."/>
            <person name="Culley D."/>
            <person name="Daum C."/>
            <person name="Ezra D."/>
            <person name="Gonzalez J."/>
            <person name="Henrissat B."/>
            <person name="Kuo A."/>
            <person name="Liang C."/>
            <person name="Lipzen A."/>
            <person name="Lutzoni F."/>
            <person name="Magnuson J."/>
            <person name="Mondo S."/>
            <person name="Nolan M."/>
            <person name="Ohm R."/>
            <person name="Pangilinan J."/>
            <person name="Park H.-J."/>
            <person name="Ramirez L."/>
            <person name="Alfaro M."/>
            <person name="Sun H."/>
            <person name="Tritt A."/>
            <person name="Yoshinaga Y."/>
            <person name="Zwiers L.-H."/>
            <person name="Turgeon B."/>
            <person name="Goodwin S."/>
            <person name="Spatafora J."/>
            <person name="Crous P."/>
            <person name="Grigoriev I."/>
        </authorList>
    </citation>
    <scope>NUCLEOTIDE SEQUENCE</scope>
    <source>
        <strain evidence="11">CBS 207.26</strain>
    </source>
</reference>